<dbReference type="Proteomes" id="UP000550707">
    <property type="component" value="Unassembled WGS sequence"/>
</dbReference>
<sequence length="148" mass="17046">MLTQFFFSLFLLLTLLQMSPLPPISPTSLQPIAPLYSGHHHTLSVAMCPAYMFFGQSCHLLTDPVILCNTFSLALVIFLALNKFLLYEELPLTFFLWVNWQQNLFNNFVKVIFFNFKRYFWGGIVCSVDSFSLSCSILNKSLQYPRAV</sequence>
<feature type="signal peptide" evidence="1">
    <location>
        <begin position="1"/>
        <end position="20"/>
    </location>
</feature>
<evidence type="ECO:0000256" key="1">
    <source>
        <dbReference type="SAM" id="SignalP"/>
    </source>
</evidence>
<keyword evidence="3" id="KW-1185">Reference proteome</keyword>
<gene>
    <name evidence="2" type="ORF">HJG59_008012</name>
</gene>
<evidence type="ECO:0000313" key="3">
    <source>
        <dbReference type="Proteomes" id="UP000550707"/>
    </source>
</evidence>
<dbReference type="EMBL" id="JACASF010000001">
    <property type="protein sequence ID" value="KAF6501016.1"/>
    <property type="molecule type" value="Genomic_DNA"/>
</dbReference>
<name>A0A7J8JVX3_MOLMO</name>
<dbReference type="AlphaFoldDB" id="A0A7J8JVX3"/>
<evidence type="ECO:0000313" key="2">
    <source>
        <dbReference type="EMBL" id="KAF6501016.1"/>
    </source>
</evidence>
<reference evidence="2 3" key="1">
    <citation type="journal article" date="2020" name="Nature">
        <title>Six reference-quality genomes reveal evolution of bat adaptations.</title>
        <authorList>
            <person name="Jebb D."/>
            <person name="Huang Z."/>
            <person name="Pippel M."/>
            <person name="Hughes G.M."/>
            <person name="Lavrichenko K."/>
            <person name="Devanna P."/>
            <person name="Winkler S."/>
            <person name="Jermiin L.S."/>
            <person name="Skirmuntt E.C."/>
            <person name="Katzourakis A."/>
            <person name="Burkitt-Gray L."/>
            <person name="Ray D.A."/>
            <person name="Sullivan K.A.M."/>
            <person name="Roscito J.G."/>
            <person name="Kirilenko B.M."/>
            <person name="Davalos L.M."/>
            <person name="Corthals A.P."/>
            <person name="Power M.L."/>
            <person name="Jones G."/>
            <person name="Ransome R.D."/>
            <person name="Dechmann D.K.N."/>
            <person name="Locatelli A.G."/>
            <person name="Puechmaille S.J."/>
            <person name="Fedrigo O."/>
            <person name="Jarvis E.D."/>
            <person name="Hiller M."/>
            <person name="Vernes S.C."/>
            <person name="Myers E.W."/>
            <person name="Teeling E.C."/>
        </authorList>
    </citation>
    <scope>NUCLEOTIDE SEQUENCE [LARGE SCALE GENOMIC DNA]</scope>
    <source>
        <strain evidence="2">MMolMol1</strain>
        <tissue evidence="2">Muscle</tissue>
    </source>
</reference>
<accession>A0A7J8JVX3</accession>
<dbReference type="InParanoid" id="A0A7J8JVX3"/>
<feature type="chain" id="PRO_5029746714" evidence="1">
    <location>
        <begin position="21"/>
        <end position="148"/>
    </location>
</feature>
<proteinExistence type="predicted"/>
<keyword evidence="1" id="KW-0732">Signal</keyword>
<organism evidence="2 3">
    <name type="scientific">Molossus molossus</name>
    <name type="common">Pallas' mastiff bat</name>
    <name type="synonym">Vespertilio molossus</name>
    <dbReference type="NCBI Taxonomy" id="27622"/>
    <lineage>
        <taxon>Eukaryota</taxon>
        <taxon>Metazoa</taxon>
        <taxon>Chordata</taxon>
        <taxon>Craniata</taxon>
        <taxon>Vertebrata</taxon>
        <taxon>Euteleostomi</taxon>
        <taxon>Mammalia</taxon>
        <taxon>Eutheria</taxon>
        <taxon>Laurasiatheria</taxon>
        <taxon>Chiroptera</taxon>
        <taxon>Yangochiroptera</taxon>
        <taxon>Molossidae</taxon>
        <taxon>Molossus</taxon>
    </lineage>
</organism>
<protein>
    <submittedName>
        <fullName evidence="2">Uncharacterized protein</fullName>
    </submittedName>
</protein>
<comment type="caution">
    <text evidence="2">The sequence shown here is derived from an EMBL/GenBank/DDBJ whole genome shotgun (WGS) entry which is preliminary data.</text>
</comment>